<evidence type="ECO:0000256" key="2">
    <source>
        <dbReference type="SAM" id="Phobius"/>
    </source>
</evidence>
<dbReference type="InterPro" id="IPR019587">
    <property type="entry name" value="Polyketide_cyclase/dehydratase"/>
</dbReference>
<keyword evidence="2" id="KW-0472">Membrane</keyword>
<evidence type="ECO:0000313" key="4">
    <source>
        <dbReference type="Proteomes" id="UP000594059"/>
    </source>
</evidence>
<keyword evidence="4" id="KW-1185">Reference proteome</keyword>
<sequence>MTRLIEVLISLAIVAALFVIVGFMLPSHRHIEQSVETNRKMTIVYDTLNSFARFKQWNVLPLHDPAMDINISGPKSGPGAQLDYSSKERSVGSGSWKLVDSVPGKSVTYEITNKEPGTNKITTFKLEPTGRGAVKRNVRITQTYDVDYGMNLFGRYAGMYVASGMGDSMKMSLGRLSNLLAAVPNFDYTELSKDDPAKAPSIVERPAANLLLVSTSVERNNDVVERTMKNNMQWIEKVMKANNLVADGPVRVITNEFGSETYSFDLAQPVRKASGAADAKSDEPDATAAKDAEADADQVAATDEAPAPAGKLSIKLEGPVEHVYEEPARVAVVPFSGHMANLPKVRDALRAWVLTQGMETAGRPYESWDAGIEKGFIDEGEFRVYWMLR</sequence>
<dbReference type="Gene3D" id="3.30.530.20">
    <property type="match status" value="1"/>
</dbReference>
<dbReference type="Gene3D" id="3.20.80.10">
    <property type="entry name" value="Regulatory factor, effector binding domain"/>
    <property type="match status" value="1"/>
</dbReference>
<reference evidence="3 4" key="1">
    <citation type="submission" date="2020-10" db="EMBL/GenBank/DDBJ databases">
        <title>complete genome sequencing of Lysobacter sp. H21R20.</title>
        <authorList>
            <person name="Bae J.-W."/>
            <person name="Lee S.-Y."/>
        </authorList>
    </citation>
    <scope>NUCLEOTIDE SEQUENCE [LARGE SCALE GENOMIC DNA]</scope>
    <source>
        <strain evidence="3 4">H21R20</strain>
    </source>
</reference>
<feature type="compositionally biased region" description="Basic and acidic residues" evidence="1">
    <location>
        <begin position="279"/>
        <end position="293"/>
    </location>
</feature>
<accession>A0A7S6UEY1</accession>
<dbReference type="Pfam" id="PF10604">
    <property type="entry name" value="Polyketide_cyc2"/>
    <property type="match status" value="1"/>
</dbReference>
<evidence type="ECO:0000313" key="3">
    <source>
        <dbReference type="EMBL" id="QOW19016.1"/>
    </source>
</evidence>
<dbReference type="SUPFAM" id="SSF55961">
    <property type="entry name" value="Bet v1-like"/>
    <property type="match status" value="1"/>
</dbReference>
<organism evidence="3 4">
    <name type="scientific">Novilysobacter ciconiae</name>
    <dbReference type="NCBI Taxonomy" id="2781022"/>
    <lineage>
        <taxon>Bacteria</taxon>
        <taxon>Pseudomonadati</taxon>
        <taxon>Pseudomonadota</taxon>
        <taxon>Gammaproteobacteria</taxon>
        <taxon>Lysobacterales</taxon>
        <taxon>Lysobacteraceae</taxon>
        <taxon>Novilysobacter</taxon>
    </lineage>
</organism>
<feature type="transmembrane region" description="Helical" evidence="2">
    <location>
        <begin position="7"/>
        <end position="25"/>
    </location>
</feature>
<evidence type="ECO:0000256" key="1">
    <source>
        <dbReference type="SAM" id="MobiDB-lite"/>
    </source>
</evidence>
<protein>
    <submittedName>
        <fullName evidence="3">SRPBCC family protein</fullName>
    </submittedName>
</protein>
<dbReference type="InterPro" id="IPR023393">
    <property type="entry name" value="START-like_dom_sf"/>
</dbReference>
<gene>
    <name evidence="3" type="ORF">INQ41_10170</name>
</gene>
<feature type="region of interest" description="Disordered" evidence="1">
    <location>
        <begin position="275"/>
        <end position="312"/>
    </location>
</feature>
<proteinExistence type="predicted"/>
<dbReference type="AlphaFoldDB" id="A0A7S6UEY1"/>
<dbReference type="Proteomes" id="UP000594059">
    <property type="component" value="Chromosome"/>
</dbReference>
<name>A0A7S6UEY1_9GAMM</name>
<keyword evidence="2" id="KW-1133">Transmembrane helix</keyword>
<dbReference type="InterPro" id="IPR011256">
    <property type="entry name" value="Reg_factor_effector_dom_sf"/>
</dbReference>
<dbReference type="EMBL" id="CP063656">
    <property type="protein sequence ID" value="QOW19016.1"/>
    <property type="molecule type" value="Genomic_DNA"/>
</dbReference>
<dbReference type="RefSeq" id="WP_193984149.1">
    <property type="nucleotide sequence ID" value="NZ_CP063656.1"/>
</dbReference>
<keyword evidence="2" id="KW-0812">Transmembrane</keyword>
<dbReference type="KEGG" id="lcic:INQ41_10170"/>